<feature type="domain" description="Mycothiol-dependent maleylpyruvate isomerase metal-binding" evidence="4">
    <location>
        <begin position="130"/>
        <end position="271"/>
    </location>
</feature>
<evidence type="ECO:0000256" key="1">
    <source>
        <dbReference type="ARBA" id="ARBA00023015"/>
    </source>
</evidence>
<evidence type="ECO:0000256" key="3">
    <source>
        <dbReference type="SAM" id="MobiDB-lite"/>
    </source>
</evidence>
<dbReference type="AlphaFoldDB" id="A0A1S1QM25"/>
<keyword evidence="7" id="KW-1185">Reference proteome</keyword>
<reference evidence="7" key="1">
    <citation type="submission" date="2016-07" db="EMBL/GenBank/DDBJ databases">
        <title>Frankia sp. NRRL B-16219 Genome sequencing.</title>
        <authorList>
            <person name="Ghodhbane-Gtari F."/>
            <person name="Swanson E."/>
            <person name="Gueddou A."/>
            <person name="Louati M."/>
            <person name="Nouioui I."/>
            <person name="Hezbri K."/>
            <person name="Abebe-Akele F."/>
            <person name="Simpson S."/>
            <person name="Morris K."/>
            <person name="Thomas K."/>
            <person name="Gtari M."/>
            <person name="Tisa L.S."/>
        </authorList>
    </citation>
    <scope>NUCLEOTIDE SEQUENCE [LARGE SCALE GENOMIC DNA]</scope>
    <source>
        <strain evidence="7">NRRL B-16219</strain>
    </source>
</reference>
<dbReference type="InterPro" id="IPR041916">
    <property type="entry name" value="Anti_sigma_zinc_sf"/>
</dbReference>
<dbReference type="Pfam" id="PF13490">
    <property type="entry name" value="zf-HC2"/>
    <property type="match status" value="1"/>
</dbReference>
<dbReference type="GO" id="GO:0046872">
    <property type="term" value="F:metal ion binding"/>
    <property type="evidence" value="ECO:0007669"/>
    <property type="project" value="InterPro"/>
</dbReference>
<protein>
    <recommendedName>
        <fullName evidence="8">Mycothiol-dependent maleylpyruvate isomerase metal-binding domain-containing protein</fullName>
    </recommendedName>
</protein>
<evidence type="ECO:0000259" key="5">
    <source>
        <dbReference type="Pfam" id="PF13490"/>
    </source>
</evidence>
<comment type="caution">
    <text evidence="6">The sequence shown here is derived from an EMBL/GenBank/DDBJ whole genome shotgun (WGS) entry which is preliminary data.</text>
</comment>
<dbReference type="InterPro" id="IPR034660">
    <property type="entry name" value="DinB/YfiT-like"/>
</dbReference>
<dbReference type="InterPro" id="IPR024344">
    <property type="entry name" value="MDMPI_metal-binding"/>
</dbReference>
<accession>A0A1S1QM25</accession>
<evidence type="ECO:0000259" key="4">
    <source>
        <dbReference type="Pfam" id="PF11716"/>
    </source>
</evidence>
<evidence type="ECO:0000313" key="7">
    <source>
        <dbReference type="Proteomes" id="UP000179769"/>
    </source>
</evidence>
<dbReference type="RefSeq" id="WP_071062268.1">
    <property type="nucleotide sequence ID" value="NZ_MAXA01000136.1"/>
</dbReference>
<feature type="domain" description="Putative zinc-finger" evidence="5">
    <location>
        <begin position="16"/>
        <end position="46"/>
    </location>
</feature>
<evidence type="ECO:0008006" key="8">
    <source>
        <dbReference type="Google" id="ProtNLM"/>
    </source>
</evidence>
<evidence type="ECO:0000256" key="2">
    <source>
        <dbReference type="ARBA" id="ARBA00023163"/>
    </source>
</evidence>
<dbReference type="EMBL" id="MAXA01000136">
    <property type="protein sequence ID" value="OHV34481.1"/>
    <property type="molecule type" value="Genomic_DNA"/>
</dbReference>
<gene>
    <name evidence="6" type="ORF">BBK14_15290</name>
</gene>
<feature type="region of interest" description="Disordered" evidence="3">
    <location>
        <begin position="99"/>
        <end position="128"/>
    </location>
</feature>
<dbReference type="Gene3D" id="1.20.120.450">
    <property type="entry name" value="dinb family like domain"/>
    <property type="match status" value="1"/>
</dbReference>
<name>A0A1S1QM25_9ACTN</name>
<dbReference type="SUPFAM" id="SSF109854">
    <property type="entry name" value="DinB/YfiT-like putative metalloenzymes"/>
    <property type="match status" value="1"/>
</dbReference>
<dbReference type="InterPro" id="IPR027383">
    <property type="entry name" value="Znf_put"/>
</dbReference>
<sequence length="420" mass="42060">MTVDPTAAAPTPEHCVTALLDAYVLGECTSAAADAIETHLGRCVSCSVDAAQLALTVPPPAWSTVGPPAAPTADMDLTPGGPGSLEAVLAAALAVRPAAPGTPATGSTAPAQAGPARPRGPRTPTHGSRAAALDRLLVELAPAHWGRLAVAGWSVRELVLHLYAVDGLLLAALDGAGSDAGADSDAPGDLGRPDEDPVARTEAVLAATREWSVEQVRLRWFERAGLVCAAVADATRASGPSVVTAGGWTTTPADHLTARAFETWIHTRDIAAAAGLAVPDPGEGELHTMADLALRLLVDPWTAAVETAGPAALTVTLTGPGGGTWSLDPSGVHEWQGDAGLVESGPAEGPARTTGPASGPLTASAITVGAVTVGAVTVGIVPFCLLAGDRATVDAVATRMEGDERLAVELLTLAPSLAGP</sequence>
<organism evidence="6 7">
    <name type="scientific">Parafrankia soli</name>
    <dbReference type="NCBI Taxonomy" id="2599596"/>
    <lineage>
        <taxon>Bacteria</taxon>
        <taxon>Bacillati</taxon>
        <taxon>Actinomycetota</taxon>
        <taxon>Actinomycetes</taxon>
        <taxon>Frankiales</taxon>
        <taxon>Frankiaceae</taxon>
        <taxon>Parafrankia</taxon>
    </lineage>
</organism>
<keyword evidence="2" id="KW-0804">Transcription</keyword>
<evidence type="ECO:0000313" key="6">
    <source>
        <dbReference type="EMBL" id="OHV34481.1"/>
    </source>
</evidence>
<dbReference type="Proteomes" id="UP000179769">
    <property type="component" value="Unassembled WGS sequence"/>
</dbReference>
<feature type="compositionally biased region" description="Low complexity" evidence="3">
    <location>
        <begin position="99"/>
        <end position="127"/>
    </location>
</feature>
<proteinExistence type="predicted"/>
<keyword evidence="1" id="KW-0805">Transcription regulation</keyword>
<dbReference type="Gene3D" id="1.10.10.1320">
    <property type="entry name" value="Anti-sigma factor, zinc-finger domain"/>
    <property type="match status" value="1"/>
</dbReference>
<dbReference type="Pfam" id="PF11716">
    <property type="entry name" value="MDMPI_N"/>
    <property type="match status" value="1"/>
</dbReference>
<dbReference type="OrthoDB" id="4321761at2"/>